<evidence type="ECO:0000313" key="2">
    <source>
        <dbReference type="Proteomes" id="UP001596152"/>
    </source>
</evidence>
<dbReference type="InterPro" id="IPR007711">
    <property type="entry name" value="HigB-1"/>
</dbReference>
<dbReference type="SUPFAM" id="SSF143011">
    <property type="entry name" value="RelE-like"/>
    <property type="match status" value="1"/>
</dbReference>
<dbReference type="PANTHER" id="PTHR40266:SF2">
    <property type="entry name" value="TOXIN HIGB-1"/>
    <property type="match status" value="1"/>
</dbReference>
<keyword evidence="2" id="KW-1185">Reference proteome</keyword>
<accession>A0ABW0FVF3</accession>
<gene>
    <name evidence="1" type="ORF">ACFPIE_17660</name>
</gene>
<reference evidence="2" key="1">
    <citation type="journal article" date="2019" name="Int. J. Syst. Evol. Microbiol.">
        <title>The Global Catalogue of Microorganisms (GCM) 10K type strain sequencing project: providing services to taxonomists for standard genome sequencing and annotation.</title>
        <authorList>
            <consortium name="The Broad Institute Genomics Platform"/>
            <consortium name="The Broad Institute Genome Sequencing Center for Infectious Disease"/>
            <person name="Wu L."/>
            <person name="Ma J."/>
        </authorList>
    </citation>
    <scope>NUCLEOTIDE SEQUENCE [LARGE SCALE GENOMIC DNA]</scope>
    <source>
        <strain evidence="2">JCM 12125</strain>
    </source>
</reference>
<protein>
    <submittedName>
        <fullName evidence="1">Type II toxin-antitoxin system RelE/ParE family toxin</fullName>
    </submittedName>
</protein>
<name>A0ABW0FVF3_9CAUL</name>
<dbReference type="Gene3D" id="3.30.2310.20">
    <property type="entry name" value="RelE-like"/>
    <property type="match status" value="1"/>
</dbReference>
<evidence type="ECO:0000313" key="1">
    <source>
        <dbReference type="EMBL" id="MFC5345745.1"/>
    </source>
</evidence>
<proteinExistence type="predicted"/>
<dbReference type="EMBL" id="JBHSLF010000053">
    <property type="protein sequence ID" value="MFC5345745.1"/>
    <property type="molecule type" value="Genomic_DNA"/>
</dbReference>
<dbReference type="Pfam" id="PF05015">
    <property type="entry name" value="HigB-like_toxin"/>
    <property type="match status" value="1"/>
</dbReference>
<dbReference type="InterPro" id="IPR035093">
    <property type="entry name" value="RelE/ParE_toxin_dom_sf"/>
</dbReference>
<dbReference type="PANTHER" id="PTHR40266">
    <property type="entry name" value="TOXIN HIGB-1"/>
    <property type="match status" value="1"/>
</dbReference>
<sequence>MIQSWKSREAQSVFEGRAPKGFPADLVKATRRRLERLDAATTVEDLRVPPGHRLHKLSDDRAGQWSISVNDQFRICFVWGDHGPEQVEFVDYH</sequence>
<dbReference type="RefSeq" id="WP_374037798.1">
    <property type="nucleotide sequence ID" value="NZ_CP169082.1"/>
</dbReference>
<organism evidence="1 2">
    <name type="scientific">Brevundimonas staleyi</name>
    <dbReference type="NCBI Taxonomy" id="74326"/>
    <lineage>
        <taxon>Bacteria</taxon>
        <taxon>Pseudomonadati</taxon>
        <taxon>Pseudomonadota</taxon>
        <taxon>Alphaproteobacteria</taxon>
        <taxon>Caulobacterales</taxon>
        <taxon>Caulobacteraceae</taxon>
        <taxon>Brevundimonas</taxon>
    </lineage>
</organism>
<comment type="caution">
    <text evidence="1">The sequence shown here is derived from an EMBL/GenBank/DDBJ whole genome shotgun (WGS) entry which is preliminary data.</text>
</comment>
<dbReference type="Proteomes" id="UP001596152">
    <property type="component" value="Unassembled WGS sequence"/>
</dbReference>